<comment type="caution">
    <text evidence="1">The sequence shown here is derived from an EMBL/GenBank/DDBJ whole genome shotgun (WGS) entry which is preliminary data.</text>
</comment>
<name>A0A4Y2HAJ1_ARAVE</name>
<protein>
    <submittedName>
        <fullName evidence="1">Uncharacterized protein</fullName>
    </submittedName>
</protein>
<keyword evidence="2" id="KW-1185">Reference proteome</keyword>
<dbReference type="AlphaFoldDB" id="A0A4Y2HAJ1"/>
<dbReference type="EMBL" id="BGPR01001809">
    <property type="protein sequence ID" value="GBM62296.1"/>
    <property type="molecule type" value="Genomic_DNA"/>
</dbReference>
<gene>
    <name evidence="1" type="ORF">AVEN_113332_1</name>
</gene>
<reference evidence="1 2" key="1">
    <citation type="journal article" date="2019" name="Sci. Rep.">
        <title>Orb-weaving spider Araneus ventricosus genome elucidates the spidroin gene catalogue.</title>
        <authorList>
            <person name="Kono N."/>
            <person name="Nakamura H."/>
            <person name="Ohtoshi R."/>
            <person name="Moran D.A.P."/>
            <person name="Shinohara A."/>
            <person name="Yoshida Y."/>
            <person name="Fujiwara M."/>
            <person name="Mori M."/>
            <person name="Tomita M."/>
            <person name="Arakawa K."/>
        </authorList>
    </citation>
    <scope>NUCLEOTIDE SEQUENCE [LARGE SCALE GENOMIC DNA]</scope>
</reference>
<sequence length="105" mass="11652">MRLCACGRILNSNRARWPAHHHSIRNLSGRRLVVVVLNAGDTRLFVLVVLVSLCHHKVFCDFPCDTKNVAIRGNLLKIDAVEAGSWSGGGDLKEMKGNTFELELL</sequence>
<dbReference type="Proteomes" id="UP000499080">
    <property type="component" value="Unassembled WGS sequence"/>
</dbReference>
<evidence type="ECO:0000313" key="2">
    <source>
        <dbReference type="Proteomes" id="UP000499080"/>
    </source>
</evidence>
<organism evidence="1 2">
    <name type="scientific">Araneus ventricosus</name>
    <name type="common">Orbweaver spider</name>
    <name type="synonym">Epeira ventricosa</name>
    <dbReference type="NCBI Taxonomy" id="182803"/>
    <lineage>
        <taxon>Eukaryota</taxon>
        <taxon>Metazoa</taxon>
        <taxon>Ecdysozoa</taxon>
        <taxon>Arthropoda</taxon>
        <taxon>Chelicerata</taxon>
        <taxon>Arachnida</taxon>
        <taxon>Araneae</taxon>
        <taxon>Araneomorphae</taxon>
        <taxon>Entelegynae</taxon>
        <taxon>Araneoidea</taxon>
        <taxon>Araneidae</taxon>
        <taxon>Araneus</taxon>
    </lineage>
</organism>
<proteinExistence type="predicted"/>
<evidence type="ECO:0000313" key="1">
    <source>
        <dbReference type="EMBL" id="GBM62296.1"/>
    </source>
</evidence>
<accession>A0A4Y2HAJ1</accession>